<dbReference type="EMBL" id="CAUYUJ010016727">
    <property type="protein sequence ID" value="CAK0868233.1"/>
    <property type="molecule type" value="Genomic_DNA"/>
</dbReference>
<evidence type="ECO:0000313" key="4">
    <source>
        <dbReference type="Proteomes" id="UP001189429"/>
    </source>
</evidence>
<sequence>MGHLSLSVLDRRGLSLARPDAASSAPLGSFRDKSPRRPTAPASIASGSGGKVLITIVSATDLMAADSNGKSDPYCKCRVRGVPPSPRPASAMQLARALTAAVALLAAAVQGAGNQATSSLRLDEAAPSRPVSKVITLLKDDMLKQLESEAERDEEIYDKMACWCETNEKEKTASIKAAEERIAQLEAKIEEDAALSVKLESEMRELEAEVAKNQAALDKATSIREHELADFNAEEKELLEAITALKSAVTVLSKHHSAAAFLQLPGQHAAEGVASTLRRVFAGHGDRLQGVLTRSERRVAAAFIQSPQDDYFDAEPTFKQSYAPQSGEIFGILEQMKEAAMGLIGYK</sequence>
<dbReference type="Gene3D" id="2.60.40.150">
    <property type="entry name" value="C2 domain"/>
    <property type="match status" value="1"/>
</dbReference>
<keyword evidence="1" id="KW-0175">Coiled coil</keyword>
<proteinExistence type="predicted"/>
<evidence type="ECO:0000313" key="3">
    <source>
        <dbReference type="EMBL" id="CAK0868233.1"/>
    </source>
</evidence>
<evidence type="ECO:0000256" key="1">
    <source>
        <dbReference type="SAM" id="Coils"/>
    </source>
</evidence>
<dbReference type="Proteomes" id="UP001189429">
    <property type="component" value="Unassembled WGS sequence"/>
</dbReference>
<accession>A0ABN9V8C2</accession>
<name>A0ABN9V8C2_9DINO</name>
<feature type="region of interest" description="Disordered" evidence="2">
    <location>
        <begin position="20"/>
        <end position="45"/>
    </location>
</feature>
<dbReference type="SUPFAM" id="SSF49562">
    <property type="entry name" value="C2 domain (Calcium/lipid-binding domain, CaLB)"/>
    <property type="match status" value="1"/>
</dbReference>
<evidence type="ECO:0000256" key="2">
    <source>
        <dbReference type="SAM" id="MobiDB-lite"/>
    </source>
</evidence>
<comment type="caution">
    <text evidence="3">The sequence shown here is derived from an EMBL/GenBank/DDBJ whole genome shotgun (WGS) entry which is preliminary data.</text>
</comment>
<organism evidence="3 4">
    <name type="scientific">Prorocentrum cordatum</name>
    <dbReference type="NCBI Taxonomy" id="2364126"/>
    <lineage>
        <taxon>Eukaryota</taxon>
        <taxon>Sar</taxon>
        <taxon>Alveolata</taxon>
        <taxon>Dinophyceae</taxon>
        <taxon>Prorocentrales</taxon>
        <taxon>Prorocentraceae</taxon>
        <taxon>Prorocentrum</taxon>
    </lineage>
</organism>
<dbReference type="InterPro" id="IPR035892">
    <property type="entry name" value="C2_domain_sf"/>
</dbReference>
<protein>
    <submittedName>
        <fullName evidence="3">Uncharacterized protein</fullName>
    </submittedName>
</protein>
<reference evidence="3" key="1">
    <citation type="submission" date="2023-10" db="EMBL/GenBank/DDBJ databases">
        <authorList>
            <person name="Chen Y."/>
            <person name="Shah S."/>
            <person name="Dougan E. K."/>
            <person name="Thang M."/>
            <person name="Chan C."/>
        </authorList>
    </citation>
    <scope>NUCLEOTIDE SEQUENCE [LARGE SCALE GENOMIC DNA]</scope>
</reference>
<feature type="coiled-coil region" evidence="1">
    <location>
        <begin position="168"/>
        <end position="223"/>
    </location>
</feature>
<gene>
    <name evidence="3" type="ORF">PCOR1329_LOCUS54971</name>
</gene>
<keyword evidence="4" id="KW-1185">Reference proteome</keyword>